<keyword evidence="2" id="KW-1185">Reference proteome</keyword>
<name>A0A1S2XUA8_CICAR</name>
<dbReference type="KEGG" id="cam:101490794"/>
<evidence type="ECO:0000313" key="2">
    <source>
        <dbReference type="Proteomes" id="UP000087171"/>
    </source>
</evidence>
<dbReference type="PaxDb" id="3827-XP_004494571.1"/>
<sequence>MNSTTSIFSLPEDCIYAILSHTSPQDACRFSLVSNTFVSVANSNLVWKTFLPSDYEDIVSRVLNPFTFKFISSYKQLFRTLSRPLLLDGGNKSFRLEKCWGKKCYLLSARELSIAWSIDPMFWIWKPIPESRFAEVAELKTVNWLEIEGTIRSQNLTANTLYAAYLVMKVSDGAYGLDSGPSDVTIEMGNKVKRGKAYLCNKDENKCNMETLFYGNRRNRVVQAQEDRGNIHVPAKRLDGWMEIEIGEFFSGESDEEIKMTLTELGYQLKGGLIVEGIEVRPK</sequence>
<dbReference type="InterPro" id="IPR025886">
    <property type="entry name" value="PP2-like"/>
</dbReference>
<gene>
    <name evidence="3" type="primary">LOC101490794</name>
</gene>
<dbReference type="SMART" id="SM00256">
    <property type="entry name" value="FBOX"/>
    <property type="match status" value="1"/>
</dbReference>
<evidence type="ECO:0000259" key="1">
    <source>
        <dbReference type="PROSITE" id="PS50181"/>
    </source>
</evidence>
<dbReference type="PANTHER" id="PTHR32278:SF15">
    <property type="entry name" value="F-BOX PROTEIN PP2-B13-RELATED"/>
    <property type="match status" value="1"/>
</dbReference>
<dbReference type="GeneID" id="101490794"/>
<protein>
    <submittedName>
        <fullName evidence="3">F-box protein VBF-like</fullName>
    </submittedName>
</protein>
<dbReference type="OrthoDB" id="1918565at2759"/>
<dbReference type="InterPro" id="IPR036047">
    <property type="entry name" value="F-box-like_dom_sf"/>
</dbReference>
<proteinExistence type="predicted"/>
<dbReference type="SUPFAM" id="SSF81383">
    <property type="entry name" value="F-box domain"/>
    <property type="match status" value="1"/>
</dbReference>
<dbReference type="eggNOG" id="ENOG502QRA4">
    <property type="taxonomic scope" value="Eukaryota"/>
</dbReference>
<dbReference type="InterPro" id="IPR001810">
    <property type="entry name" value="F-box_dom"/>
</dbReference>
<reference evidence="2" key="1">
    <citation type="journal article" date="2013" name="Nat. Biotechnol.">
        <title>Draft genome sequence of chickpea (Cicer arietinum) provides a resource for trait improvement.</title>
        <authorList>
            <person name="Varshney R.K."/>
            <person name="Song C."/>
            <person name="Saxena R.K."/>
            <person name="Azam S."/>
            <person name="Yu S."/>
            <person name="Sharpe A.G."/>
            <person name="Cannon S."/>
            <person name="Baek J."/>
            <person name="Rosen B.D."/>
            <person name="Tar'an B."/>
            <person name="Millan T."/>
            <person name="Zhang X."/>
            <person name="Ramsay L.D."/>
            <person name="Iwata A."/>
            <person name="Wang Y."/>
            <person name="Nelson W."/>
            <person name="Farmer A.D."/>
            <person name="Gaur P.M."/>
            <person name="Soderlund C."/>
            <person name="Penmetsa R.V."/>
            <person name="Xu C."/>
            <person name="Bharti A.K."/>
            <person name="He W."/>
            <person name="Winter P."/>
            <person name="Zhao S."/>
            <person name="Hane J.K."/>
            <person name="Carrasquilla-Garcia N."/>
            <person name="Condie J.A."/>
            <person name="Upadhyaya H.D."/>
            <person name="Luo M.C."/>
            <person name="Thudi M."/>
            <person name="Gowda C.L."/>
            <person name="Singh N.P."/>
            <person name="Lichtenzveig J."/>
            <person name="Gali K.K."/>
            <person name="Rubio J."/>
            <person name="Nadarajan N."/>
            <person name="Dolezel J."/>
            <person name="Bansal K.C."/>
            <person name="Xu X."/>
            <person name="Edwards D."/>
            <person name="Zhang G."/>
            <person name="Kahl G."/>
            <person name="Gil J."/>
            <person name="Singh K.B."/>
            <person name="Datta S.K."/>
            <person name="Jackson S.A."/>
            <person name="Wang J."/>
            <person name="Cook D.R."/>
        </authorList>
    </citation>
    <scope>NUCLEOTIDE SEQUENCE [LARGE SCALE GENOMIC DNA]</scope>
    <source>
        <strain evidence="2">cv. CDC Frontier</strain>
    </source>
</reference>
<dbReference type="PROSITE" id="PS50181">
    <property type="entry name" value="FBOX"/>
    <property type="match status" value="1"/>
</dbReference>
<reference evidence="3" key="2">
    <citation type="submission" date="2025-08" db="UniProtKB">
        <authorList>
            <consortium name="RefSeq"/>
        </authorList>
    </citation>
    <scope>IDENTIFICATION</scope>
    <source>
        <tissue evidence="3">Etiolated seedlings</tissue>
    </source>
</reference>
<dbReference type="Proteomes" id="UP000087171">
    <property type="component" value="Chromosome Ca3"/>
</dbReference>
<dbReference type="Pfam" id="PF14299">
    <property type="entry name" value="PP2"/>
    <property type="match status" value="1"/>
</dbReference>
<organism evidence="2 3">
    <name type="scientific">Cicer arietinum</name>
    <name type="common">Chickpea</name>
    <name type="synonym">Garbanzo</name>
    <dbReference type="NCBI Taxonomy" id="3827"/>
    <lineage>
        <taxon>Eukaryota</taxon>
        <taxon>Viridiplantae</taxon>
        <taxon>Streptophyta</taxon>
        <taxon>Embryophyta</taxon>
        <taxon>Tracheophyta</taxon>
        <taxon>Spermatophyta</taxon>
        <taxon>Magnoliopsida</taxon>
        <taxon>eudicotyledons</taxon>
        <taxon>Gunneridae</taxon>
        <taxon>Pentapetalae</taxon>
        <taxon>rosids</taxon>
        <taxon>fabids</taxon>
        <taxon>Fabales</taxon>
        <taxon>Fabaceae</taxon>
        <taxon>Papilionoideae</taxon>
        <taxon>50 kb inversion clade</taxon>
        <taxon>NPAAA clade</taxon>
        <taxon>Hologalegina</taxon>
        <taxon>IRL clade</taxon>
        <taxon>Cicereae</taxon>
        <taxon>Cicer</taxon>
    </lineage>
</organism>
<accession>A0A1S2XUA8</accession>
<dbReference type="Pfam" id="PF00646">
    <property type="entry name" value="F-box"/>
    <property type="match status" value="1"/>
</dbReference>
<dbReference type="Gene3D" id="1.20.1280.50">
    <property type="match status" value="1"/>
</dbReference>
<dbReference type="CDD" id="cd22162">
    <property type="entry name" value="F-box_AtSKIP3-like"/>
    <property type="match status" value="1"/>
</dbReference>
<evidence type="ECO:0000313" key="3">
    <source>
        <dbReference type="RefSeq" id="XP_004494571.1"/>
    </source>
</evidence>
<dbReference type="STRING" id="3827.A0A1S2XUA8"/>
<dbReference type="AlphaFoldDB" id="A0A1S2XUA8"/>
<feature type="domain" description="F-box" evidence="1">
    <location>
        <begin position="4"/>
        <end position="50"/>
    </location>
</feature>
<dbReference type="RefSeq" id="XP_004494571.1">
    <property type="nucleotide sequence ID" value="XM_004494514.3"/>
</dbReference>
<dbReference type="PANTHER" id="PTHR32278">
    <property type="entry name" value="F-BOX DOMAIN-CONTAINING PROTEIN"/>
    <property type="match status" value="1"/>
</dbReference>